<feature type="transmembrane region" description="Helical" evidence="2">
    <location>
        <begin position="47"/>
        <end position="71"/>
    </location>
</feature>
<keyword evidence="2" id="KW-1133">Transmembrane helix</keyword>
<feature type="compositionally biased region" description="Polar residues" evidence="1">
    <location>
        <begin position="10"/>
        <end position="35"/>
    </location>
</feature>
<evidence type="ECO:0000256" key="2">
    <source>
        <dbReference type="SAM" id="Phobius"/>
    </source>
</evidence>
<sequence length="275" mass="29266">MDLSSKSSSTLATTQPDGLASPSATDIPQENSTNAKARPSTRSRIKYVFRGLAMGVLDLLHLLFIVFVYVIPGAIMLGVLLAISIGFSLAFISANGAVMMLTGNAILRTHLAHYTNNATAAYIGAVGSLIASLCMSLTAFILPHDENGQVPWFISLPMSVAYATLTGAIGSAVLRHNHVDLHGTDVLHATRAGAVGGAVLGPGLTLAMPIIVLGVGLILSPLFLAMKLGFRWVYVRVSESWDESTYKSSYCYTYGTCGDDPEIEEELAQIPQHLR</sequence>
<accession>A0A409Y0F0</accession>
<dbReference type="EMBL" id="NHYE01001367">
    <property type="protein sequence ID" value="PPQ96479.1"/>
    <property type="molecule type" value="Genomic_DNA"/>
</dbReference>
<keyword evidence="2" id="KW-0812">Transmembrane</keyword>
<reference evidence="3 4" key="1">
    <citation type="journal article" date="2018" name="Evol. Lett.">
        <title>Horizontal gene cluster transfer increased hallucinogenic mushroom diversity.</title>
        <authorList>
            <person name="Reynolds H.T."/>
            <person name="Vijayakumar V."/>
            <person name="Gluck-Thaler E."/>
            <person name="Korotkin H.B."/>
            <person name="Matheny P.B."/>
            <person name="Slot J.C."/>
        </authorList>
    </citation>
    <scope>NUCLEOTIDE SEQUENCE [LARGE SCALE GENOMIC DNA]</scope>
    <source>
        <strain evidence="3 4">SRW20</strain>
    </source>
</reference>
<dbReference type="InParanoid" id="A0A409Y0F0"/>
<evidence type="ECO:0000313" key="3">
    <source>
        <dbReference type="EMBL" id="PPQ96479.1"/>
    </source>
</evidence>
<organism evidence="3 4">
    <name type="scientific">Gymnopilus dilepis</name>
    <dbReference type="NCBI Taxonomy" id="231916"/>
    <lineage>
        <taxon>Eukaryota</taxon>
        <taxon>Fungi</taxon>
        <taxon>Dikarya</taxon>
        <taxon>Basidiomycota</taxon>
        <taxon>Agaricomycotina</taxon>
        <taxon>Agaricomycetes</taxon>
        <taxon>Agaricomycetidae</taxon>
        <taxon>Agaricales</taxon>
        <taxon>Agaricineae</taxon>
        <taxon>Hymenogastraceae</taxon>
        <taxon>Gymnopilus</taxon>
    </lineage>
</organism>
<dbReference type="Proteomes" id="UP000284706">
    <property type="component" value="Unassembled WGS sequence"/>
</dbReference>
<proteinExistence type="predicted"/>
<feature type="transmembrane region" description="Helical" evidence="2">
    <location>
        <begin position="77"/>
        <end position="107"/>
    </location>
</feature>
<dbReference type="OrthoDB" id="3064287at2759"/>
<feature type="transmembrane region" description="Helical" evidence="2">
    <location>
        <begin position="154"/>
        <end position="174"/>
    </location>
</feature>
<feature type="transmembrane region" description="Helical" evidence="2">
    <location>
        <begin position="119"/>
        <end position="142"/>
    </location>
</feature>
<evidence type="ECO:0000256" key="1">
    <source>
        <dbReference type="SAM" id="MobiDB-lite"/>
    </source>
</evidence>
<comment type="caution">
    <text evidence="3">The sequence shown here is derived from an EMBL/GenBank/DDBJ whole genome shotgun (WGS) entry which is preliminary data.</text>
</comment>
<dbReference type="AlphaFoldDB" id="A0A409Y0F0"/>
<evidence type="ECO:0000313" key="4">
    <source>
        <dbReference type="Proteomes" id="UP000284706"/>
    </source>
</evidence>
<gene>
    <name evidence="3" type="ORF">CVT26_010473</name>
</gene>
<name>A0A409Y0F0_9AGAR</name>
<protein>
    <submittedName>
        <fullName evidence="3">Uncharacterized protein</fullName>
    </submittedName>
</protein>
<keyword evidence="4" id="KW-1185">Reference proteome</keyword>
<feature type="region of interest" description="Disordered" evidence="1">
    <location>
        <begin position="1"/>
        <end position="38"/>
    </location>
</feature>
<keyword evidence="2" id="KW-0472">Membrane</keyword>